<evidence type="ECO:0000259" key="3">
    <source>
        <dbReference type="PROSITE" id="PS51151"/>
    </source>
</evidence>
<comment type="subunit">
    <text evidence="2">Part of the nascent polypeptide-associated complex (NAC).</text>
</comment>
<keyword evidence="2" id="KW-0805">Transcription regulation</keyword>
<accession>A0AAP0IIE3</accession>
<comment type="caution">
    <text evidence="4">The sequence shown here is derived from an EMBL/GenBank/DDBJ whole genome shotgun (WGS) entry which is preliminary data.</text>
</comment>
<dbReference type="CDD" id="cd22055">
    <property type="entry name" value="NAC_BTF3"/>
    <property type="match status" value="1"/>
</dbReference>
<dbReference type="AlphaFoldDB" id="A0AAP0IIE3"/>
<name>A0AAP0IIE3_9MAGN</name>
<dbReference type="InterPro" id="IPR039370">
    <property type="entry name" value="BTF3"/>
</dbReference>
<dbReference type="InterPro" id="IPR002715">
    <property type="entry name" value="Nas_poly-pep-assoc_cplx_dom"/>
</dbReference>
<comment type="similarity">
    <text evidence="1 2">Belongs to the NAC-beta family.</text>
</comment>
<dbReference type="InterPro" id="IPR038187">
    <property type="entry name" value="NAC_A/B_dom_sf"/>
</dbReference>
<feature type="domain" description="NAC-A/B" evidence="3">
    <location>
        <begin position="63"/>
        <end position="127"/>
    </location>
</feature>
<dbReference type="FunFam" id="2.20.70.30:FF:000001">
    <property type="entry name" value="Transcription factor BTF3 homolog"/>
    <property type="match status" value="1"/>
</dbReference>
<evidence type="ECO:0000256" key="2">
    <source>
        <dbReference type="RuleBase" id="RU361272"/>
    </source>
</evidence>
<dbReference type="PROSITE" id="PS51151">
    <property type="entry name" value="NAC_AB"/>
    <property type="match status" value="1"/>
</dbReference>
<dbReference type="Proteomes" id="UP001420932">
    <property type="component" value="Unassembled WGS sequence"/>
</dbReference>
<protein>
    <recommendedName>
        <fullName evidence="2">Nascent polypeptide-associated complex subunit beta</fullName>
    </recommendedName>
</protein>
<dbReference type="Pfam" id="PF01849">
    <property type="entry name" value="NAC"/>
    <property type="match status" value="1"/>
</dbReference>
<keyword evidence="2" id="KW-0804">Transcription</keyword>
<evidence type="ECO:0000256" key="1">
    <source>
        <dbReference type="ARBA" id="ARBA00005296"/>
    </source>
</evidence>
<dbReference type="SMART" id="SM01407">
    <property type="entry name" value="NAC"/>
    <property type="match status" value="1"/>
</dbReference>
<sequence>MAQMLSYPLRPLEVRPFAQPQLRRRTTPPKMNREKLIKMAGAVRTGGKGSVRRKKKAVHKTSTTDDKRLQSTLKRIGVNVIPAIEEVNIFKDDNVIQFLNPKVQASIGANTWVVSGTPQTKKLQDILPGIINQLGPDNLDNLRKLAEQFQKQVPAAGAAKEEDDDDVIPELVAGQTFESAANEAQTAA</sequence>
<proteinExistence type="inferred from homology"/>
<organism evidence="4 5">
    <name type="scientific">Stephania yunnanensis</name>
    <dbReference type="NCBI Taxonomy" id="152371"/>
    <lineage>
        <taxon>Eukaryota</taxon>
        <taxon>Viridiplantae</taxon>
        <taxon>Streptophyta</taxon>
        <taxon>Embryophyta</taxon>
        <taxon>Tracheophyta</taxon>
        <taxon>Spermatophyta</taxon>
        <taxon>Magnoliopsida</taxon>
        <taxon>Ranunculales</taxon>
        <taxon>Menispermaceae</taxon>
        <taxon>Menispermoideae</taxon>
        <taxon>Cissampelideae</taxon>
        <taxon>Stephania</taxon>
    </lineage>
</organism>
<evidence type="ECO:0000313" key="4">
    <source>
        <dbReference type="EMBL" id="KAK9115097.1"/>
    </source>
</evidence>
<evidence type="ECO:0000313" key="5">
    <source>
        <dbReference type="Proteomes" id="UP001420932"/>
    </source>
</evidence>
<gene>
    <name evidence="4" type="ORF">Syun_021894</name>
</gene>
<reference evidence="4 5" key="1">
    <citation type="submission" date="2024-01" db="EMBL/GenBank/DDBJ databases">
        <title>Genome assemblies of Stephania.</title>
        <authorList>
            <person name="Yang L."/>
        </authorList>
    </citation>
    <scope>NUCLEOTIDE SEQUENCE [LARGE SCALE GENOMIC DNA]</scope>
    <source>
        <strain evidence="4">YNDBR</strain>
        <tissue evidence="4">Leaf</tissue>
    </source>
</reference>
<dbReference type="EMBL" id="JBBNAF010000009">
    <property type="protein sequence ID" value="KAK9115097.1"/>
    <property type="molecule type" value="Genomic_DNA"/>
</dbReference>
<keyword evidence="5" id="KW-1185">Reference proteome</keyword>
<dbReference type="Gene3D" id="2.20.70.30">
    <property type="entry name" value="Nascent polypeptide-associated complex domain"/>
    <property type="match status" value="1"/>
</dbReference>
<dbReference type="PANTHER" id="PTHR10351">
    <property type="entry name" value="TRANSCRIPTION FACTOR BTF3 FAMILY MEMBER"/>
    <property type="match status" value="1"/>
</dbReference>